<gene>
    <name evidence="2" type="ORF">CHO01_00150</name>
    <name evidence="3" type="ORF">HNR08_003609</name>
</gene>
<dbReference type="OrthoDB" id="5117171at2"/>
<dbReference type="EMBL" id="JACHDN010000001">
    <property type="protein sequence ID" value="MBB5474873.1"/>
    <property type="molecule type" value="Genomic_DNA"/>
</dbReference>
<proteinExistence type="predicted"/>
<keyword evidence="1" id="KW-0472">Membrane</keyword>
<evidence type="ECO:0000313" key="3">
    <source>
        <dbReference type="EMBL" id="MBB5474873.1"/>
    </source>
</evidence>
<sequence length="223" mass="22846">MSPLSAAVRLDARTVSPYWRQLLPLVGAAGIIAVVSSEPVVVVVAGAVFGSVAASYPFAVGDKHDLDTLRAVLPVSRGVLVAGRYLYAVALYLVIALLTTALAVLGSSIGEPAAGLAAGDLASAAAVGFGVYSLLAGTQLPVYFALGYTRGRMVSFVPLVLGSSAIGMGVSMLGDGMPDLDLWLARWSDRLAPLAVVAGVLLLAASAVVSWRLDRRRAARAVA</sequence>
<name>A0A511F6J5_9CELL</name>
<dbReference type="AlphaFoldDB" id="A0A511F6J5"/>
<accession>A0A511F6J5</accession>
<reference evidence="3 5" key="2">
    <citation type="submission" date="2020-08" db="EMBL/GenBank/DDBJ databases">
        <title>Sequencing the genomes of 1000 actinobacteria strains.</title>
        <authorList>
            <person name="Klenk H.-P."/>
        </authorList>
    </citation>
    <scope>NUCLEOTIDE SEQUENCE [LARGE SCALE GENOMIC DNA]</scope>
    <source>
        <strain evidence="3 5">DSM 9581</strain>
    </source>
</reference>
<dbReference type="Pfam" id="PF13346">
    <property type="entry name" value="ABC2_membrane_5"/>
    <property type="match status" value="1"/>
</dbReference>
<evidence type="ECO:0000313" key="4">
    <source>
        <dbReference type="Proteomes" id="UP000321723"/>
    </source>
</evidence>
<protein>
    <submittedName>
        <fullName evidence="3">ABC-type transport system involved in multi-copper enzyme maturation permease subunit</fullName>
    </submittedName>
</protein>
<feature type="transmembrane region" description="Helical" evidence="1">
    <location>
        <begin position="194"/>
        <end position="213"/>
    </location>
</feature>
<evidence type="ECO:0000313" key="2">
    <source>
        <dbReference type="EMBL" id="GEL44899.1"/>
    </source>
</evidence>
<dbReference type="RefSeq" id="WP_146831638.1">
    <property type="nucleotide sequence ID" value="NZ_BJVQ01000001.1"/>
</dbReference>
<keyword evidence="4" id="KW-1185">Reference proteome</keyword>
<keyword evidence="1" id="KW-1133">Transmembrane helix</keyword>
<evidence type="ECO:0000313" key="5">
    <source>
        <dbReference type="Proteomes" id="UP000564629"/>
    </source>
</evidence>
<dbReference type="Proteomes" id="UP000564629">
    <property type="component" value="Unassembled WGS sequence"/>
</dbReference>
<organism evidence="2 4">
    <name type="scientific">Cellulomonas hominis</name>
    <dbReference type="NCBI Taxonomy" id="156981"/>
    <lineage>
        <taxon>Bacteria</taxon>
        <taxon>Bacillati</taxon>
        <taxon>Actinomycetota</taxon>
        <taxon>Actinomycetes</taxon>
        <taxon>Micrococcales</taxon>
        <taxon>Cellulomonadaceae</taxon>
        <taxon>Cellulomonas</taxon>
    </lineage>
</organism>
<feature type="transmembrane region" description="Helical" evidence="1">
    <location>
        <begin position="121"/>
        <end position="146"/>
    </location>
</feature>
<feature type="transmembrane region" description="Helical" evidence="1">
    <location>
        <begin position="85"/>
        <end position="109"/>
    </location>
</feature>
<reference evidence="2 4" key="1">
    <citation type="submission" date="2019-07" db="EMBL/GenBank/DDBJ databases">
        <title>Whole genome shotgun sequence of Cellulomonas hominis NBRC 16055.</title>
        <authorList>
            <person name="Hosoyama A."/>
            <person name="Uohara A."/>
            <person name="Ohji S."/>
            <person name="Ichikawa N."/>
        </authorList>
    </citation>
    <scope>NUCLEOTIDE SEQUENCE [LARGE SCALE GENOMIC DNA]</scope>
    <source>
        <strain evidence="2 4">NBRC 16055</strain>
    </source>
</reference>
<dbReference type="Proteomes" id="UP000321723">
    <property type="component" value="Unassembled WGS sequence"/>
</dbReference>
<dbReference type="InterPro" id="IPR025699">
    <property type="entry name" value="ABC2_memb-like"/>
</dbReference>
<feature type="transmembrane region" description="Helical" evidence="1">
    <location>
        <begin position="153"/>
        <end position="174"/>
    </location>
</feature>
<dbReference type="EMBL" id="BJVQ01000001">
    <property type="protein sequence ID" value="GEL44899.1"/>
    <property type="molecule type" value="Genomic_DNA"/>
</dbReference>
<keyword evidence="1" id="KW-0812">Transmembrane</keyword>
<evidence type="ECO:0000256" key="1">
    <source>
        <dbReference type="SAM" id="Phobius"/>
    </source>
</evidence>
<comment type="caution">
    <text evidence="2">The sequence shown here is derived from an EMBL/GenBank/DDBJ whole genome shotgun (WGS) entry which is preliminary data.</text>
</comment>